<dbReference type="Gene3D" id="3.20.20.190">
    <property type="entry name" value="Phosphatidylinositol (PI) phosphodiesterase"/>
    <property type="match status" value="1"/>
</dbReference>
<dbReference type="AlphaFoldDB" id="A0A3B3D5M8"/>
<feature type="compositionally biased region" description="Basic and acidic residues" evidence="1">
    <location>
        <begin position="30"/>
        <end position="39"/>
    </location>
</feature>
<reference evidence="2" key="1">
    <citation type="submission" date="2025-08" db="UniProtKB">
        <authorList>
            <consortium name="Ensembl"/>
        </authorList>
    </citation>
    <scope>IDENTIFICATION</scope>
</reference>
<organism evidence="2 3">
    <name type="scientific">Oryzias melastigma</name>
    <name type="common">Marine medaka</name>
    <dbReference type="NCBI Taxonomy" id="30732"/>
    <lineage>
        <taxon>Eukaryota</taxon>
        <taxon>Metazoa</taxon>
        <taxon>Chordata</taxon>
        <taxon>Craniata</taxon>
        <taxon>Vertebrata</taxon>
        <taxon>Euteleostomi</taxon>
        <taxon>Actinopterygii</taxon>
        <taxon>Neopterygii</taxon>
        <taxon>Teleostei</taxon>
        <taxon>Neoteleostei</taxon>
        <taxon>Acanthomorphata</taxon>
        <taxon>Ovalentaria</taxon>
        <taxon>Atherinomorphae</taxon>
        <taxon>Beloniformes</taxon>
        <taxon>Adrianichthyidae</taxon>
        <taxon>Oryziinae</taxon>
        <taxon>Oryzias</taxon>
    </lineage>
</organism>
<dbReference type="GO" id="GO:0008081">
    <property type="term" value="F:phosphoric diester hydrolase activity"/>
    <property type="evidence" value="ECO:0007669"/>
    <property type="project" value="InterPro"/>
</dbReference>
<accession>A0A3B3D5M8</accession>
<dbReference type="SUPFAM" id="SSF51695">
    <property type="entry name" value="PLC-like phosphodiesterases"/>
    <property type="match status" value="1"/>
</dbReference>
<proteinExistence type="predicted"/>
<evidence type="ECO:0000256" key="1">
    <source>
        <dbReference type="SAM" id="MobiDB-lite"/>
    </source>
</evidence>
<protein>
    <submittedName>
        <fullName evidence="2">Uncharacterized protein</fullName>
    </submittedName>
</protein>
<name>A0A3B3D5M8_ORYME</name>
<feature type="region of interest" description="Disordered" evidence="1">
    <location>
        <begin position="1"/>
        <end position="54"/>
    </location>
</feature>
<dbReference type="InterPro" id="IPR017946">
    <property type="entry name" value="PLC-like_Pdiesterase_TIM-brl"/>
</dbReference>
<dbReference type="Proteomes" id="UP000261560">
    <property type="component" value="Unplaced"/>
</dbReference>
<dbReference type="GeneTree" id="ENSGT00940000177439"/>
<dbReference type="PaxDb" id="30732-ENSOMEP00000024774"/>
<feature type="compositionally biased region" description="Polar residues" evidence="1">
    <location>
        <begin position="1"/>
        <end position="29"/>
    </location>
</feature>
<feature type="compositionally biased region" description="Pro residues" evidence="1">
    <location>
        <begin position="41"/>
        <end position="54"/>
    </location>
</feature>
<evidence type="ECO:0000313" key="2">
    <source>
        <dbReference type="Ensembl" id="ENSOMEP00000024774.1"/>
    </source>
</evidence>
<evidence type="ECO:0000313" key="3">
    <source>
        <dbReference type="Proteomes" id="UP000261560"/>
    </source>
</evidence>
<sequence length="297" mass="33778">MEQLKPQSSIIPTNAQEPSTITTPRSKGQTTEEDRDKTHHPSPPQVLPGIPKLPPKPGLDNTDWMISIPDETPLSIITIAGIRLLFGKSKVWIVKQKLNEGIRYFDINAGVWRATEKEYHIRSTKWMMEEVFLPISIFLRSHSHEVVLLRLTIHGRTKSIADDFINTSMEKFKDIMWTKQSTPTMKEARGRIVFLKTDSFSFGVENYKLKIFGSDMLVNFEKNTELLKSDICGGQLVVTESPVSDHQSLNVLSEFVHKYISSSSGLGCVGIISMDDPSSELIDQITHLHPWSNYRRR</sequence>
<reference evidence="2" key="2">
    <citation type="submission" date="2025-09" db="UniProtKB">
        <authorList>
            <consortium name="Ensembl"/>
        </authorList>
    </citation>
    <scope>IDENTIFICATION</scope>
</reference>
<dbReference type="GO" id="GO:0006629">
    <property type="term" value="P:lipid metabolic process"/>
    <property type="evidence" value="ECO:0007669"/>
    <property type="project" value="InterPro"/>
</dbReference>
<dbReference type="STRING" id="30732.ENSOMEP00000024774"/>
<dbReference type="Ensembl" id="ENSOMET00000008820.1">
    <property type="protein sequence ID" value="ENSOMEP00000024774.1"/>
    <property type="gene ID" value="ENSOMEG00000005607.1"/>
</dbReference>
<keyword evidence="3" id="KW-1185">Reference proteome</keyword>